<accession>A0A8H2QS91</accession>
<feature type="domain" description="J" evidence="3">
    <location>
        <begin position="5"/>
        <end position="70"/>
    </location>
</feature>
<dbReference type="GO" id="GO:0006457">
    <property type="term" value="P:protein folding"/>
    <property type="evidence" value="ECO:0007669"/>
    <property type="project" value="InterPro"/>
</dbReference>
<evidence type="ECO:0000313" key="5">
    <source>
        <dbReference type="Proteomes" id="UP000377798"/>
    </source>
</evidence>
<evidence type="ECO:0000256" key="1">
    <source>
        <dbReference type="ARBA" id="ARBA00022705"/>
    </source>
</evidence>
<keyword evidence="2" id="KW-0143">Chaperone</keyword>
<evidence type="ECO:0000313" key="4">
    <source>
        <dbReference type="EMBL" id="VFB15625.1"/>
    </source>
</evidence>
<dbReference type="Gene3D" id="2.60.260.20">
    <property type="entry name" value="Urease metallochaperone UreE, N-terminal domain"/>
    <property type="match status" value="2"/>
</dbReference>
<keyword evidence="4" id="KW-0238">DNA-binding</keyword>
<dbReference type="GO" id="GO:0003677">
    <property type="term" value="F:DNA binding"/>
    <property type="evidence" value="ECO:0007669"/>
    <property type="project" value="UniProtKB-KW"/>
</dbReference>
<dbReference type="PROSITE" id="PS50076">
    <property type="entry name" value="DNAJ_2"/>
    <property type="match status" value="1"/>
</dbReference>
<evidence type="ECO:0000259" key="3">
    <source>
        <dbReference type="PROSITE" id="PS50076"/>
    </source>
</evidence>
<dbReference type="SMART" id="SM00271">
    <property type="entry name" value="DnaJ"/>
    <property type="match status" value="1"/>
</dbReference>
<dbReference type="PROSITE" id="PS00636">
    <property type="entry name" value="DNAJ_1"/>
    <property type="match status" value="1"/>
</dbReference>
<keyword evidence="5" id="KW-1185">Reference proteome</keyword>
<dbReference type="PRINTS" id="PR00625">
    <property type="entry name" value="JDOMAIN"/>
</dbReference>
<dbReference type="GO" id="GO:0006260">
    <property type="term" value="P:DNA replication"/>
    <property type="evidence" value="ECO:0007669"/>
    <property type="project" value="UniProtKB-KW"/>
</dbReference>
<organism evidence="4 5">
    <name type="scientific">Urinicoccus massiliensis</name>
    <dbReference type="NCBI Taxonomy" id="1723382"/>
    <lineage>
        <taxon>Bacteria</taxon>
        <taxon>Bacillati</taxon>
        <taxon>Bacillota</taxon>
        <taxon>Tissierellia</taxon>
        <taxon>Tissierellales</taxon>
        <taxon>Peptoniphilaceae</taxon>
        <taxon>Urinicoccus</taxon>
    </lineage>
</organism>
<dbReference type="FunFam" id="2.60.260.20:FF:000013">
    <property type="entry name" value="DnaJ subfamily B member 11"/>
    <property type="match status" value="1"/>
</dbReference>
<dbReference type="PANTHER" id="PTHR44145:SF3">
    <property type="entry name" value="DNAJ HOMOLOG SUBFAMILY A MEMBER 3, MITOCHONDRIAL"/>
    <property type="match status" value="1"/>
</dbReference>
<keyword evidence="1" id="KW-0235">DNA replication</keyword>
<dbReference type="PANTHER" id="PTHR44145">
    <property type="entry name" value="DNAJ HOMOLOG SUBFAMILY A MEMBER 3, MITOCHONDRIAL"/>
    <property type="match status" value="1"/>
</dbReference>
<evidence type="ECO:0000256" key="2">
    <source>
        <dbReference type="ARBA" id="ARBA00023186"/>
    </source>
</evidence>
<dbReference type="InterPro" id="IPR002939">
    <property type="entry name" value="DnaJ_C"/>
</dbReference>
<dbReference type="AlphaFoldDB" id="A0A8H2QS91"/>
<comment type="caution">
    <text evidence="4">The sequence shown here is derived from an EMBL/GenBank/DDBJ whole genome shotgun (WGS) entry which is preliminary data.</text>
</comment>
<proteinExistence type="predicted"/>
<dbReference type="SUPFAM" id="SSF49493">
    <property type="entry name" value="HSP40/DnaJ peptide-binding domain"/>
    <property type="match status" value="2"/>
</dbReference>
<dbReference type="InterPro" id="IPR001623">
    <property type="entry name" value="DnaJ_domain"/>
</dbReference>
<dbReference type="CDD" id="cd06257">
    <property type="entry name" value="DnaJ"/>
    <property type="match status" value="1"/>
</dbReference>
<dbReference type="InterPro" id="IPR008971">
    <property type="entry name" value="HSP40/DnaJ_pept-bd"/>
</dbReference>
<dbReference type="SUPFAM" id="SSF46565">
    <property type="entry name" value="Chaperone J-domain"/>
    <property type="match status" value="1"/>
</dbReference>
<protein>
    <submittedName>
        <fullName evidence="4">Curved DNA-binding protein</fullName>
    </submittedName>
</protein>
<dbReference type="Pfam" id="PF01556">
    <property type="entry name" value="DnaJ_C"/>
    <property type="match status" value="1"/>
</dbReference>
<dbReference type="Gene3D" id="1.10.287.110">
    <property type="entry name" value="DnaJ domain"/>
    <property type="match status" value="1"/>
</dbReference>
<dbReference type="RefSeq" id="WP_034437772.1">
    <property type="nucleotide sequence ID" value="NZ_CAACYI010000001.1"/>
</dbReference>
<dbReference type="Proteomes" id="UP000377798">
    <property type="component" value="Unassembled WGS sequence"/>
</dbReference>
<reference evidence="4 5" key="1">
    <citation type="submission" date="2019-02" db="EMBL/GenBank/DDBJ databases">
        <authorList>
            <consortium name="Pathogen Informatics"/>
        </authorList>
    </citation>
    <scope>NUCLEOTIDE SEQUENCE [LARGE SCALE GENOMIC DNA]</scope>
    <source>
        <strain evidence="4 5">3012STDY7089603</strain>
    </source>
</reference>
<gene>
    <name evidence="4" type="primary">cbpA</name>
    <name evidence="4" type="ORF">NCTC13150_00124</name>
</gene>
<dbReference type="InterPro" id="IPR018253">
    <property type="entry name" value="DnaJ_domain_CS"/>
</dbReference>
<dbReference type="InterPro" id="IPR036869">
    <property type="entry name" value="J_dom_sf"/>
</dbReference>
<dbReference type="GO" id="GO:0051082">
    <property type="term" value="F:unfolded protein binding"/>
    <property type="evidence" value="ECO:0007669"/>
    <property type="project" value="InterPro"/>
</dbReference>
<name>A0A8H2QS91_9FIRM</name>
<dbReference type="EMBL" id="CAACYI010000001">
    <property type="protein sequence ID" value="VFB15625.1"/>
    <property type="molecule type" value="Genomic_DNA"/>
</dbReference>
<dbReference type="Pfam" id="PF00226">
    <property type="entry name" value="DnaJ"/>
    <property type="match status" value="1"/>
</dbReference>
<dbReference type="CDD" id="cd10747">
    <property type="entry name" value="DnaJ_C"/>
    <property type="match status" value="1"/>
</dbReference>
<sequence>MEYKDYYKILGVDKKADQKTIKSHYRKLAKKYHPDLNPDDKVAQEKFKEVSEAYEVLSDPEKRQKYDTFGSNYNFQGGANFDPSQYGYSYSSTGNGSDFSDFFDLIFGGSKKKASGGSGGFDFSDIFSDLGGRRGGRGSKKPQDIYESDLTVSIQDAYQGTTRSLGLNYQGKTIDMDVKIPAGITDGKKIRINGAKYGLPGSVLFKIHVMDGMNLSLKGVNLTKLVEITPAQAALGDHITVSTLDGKIKLKVPSQVKSGHKLRVPNKGFKDMKGKRGDLYIEFKISLPAKLSPEEIKCYEELRKLEKNTSK</sequence>
<dbReference type="InterPro" id="IPR051938">
    <property type="entry name" value="Apopto_cytoskel_mod"/>
</dbReference>